<keyword evidence="3" id="KW-1185">Reference proteome</keyword>
<gene>
    <name evidence="2" type="ORF">CBG49_01965</name>
</gene>
<protein>
    <submittedName>
        <fullName evidence="2">Uncharacterized protein</fullName>
    </submittedName>
</protein>
<name>A0A1Z4BL10_9FLAO</name>
<accession>A0A1Z4BL10</accession>
<evidence type="ECO:0000313" key="2">
    <source>
        <dbReference type="EMBL" id="ASF41953.1"/>
    </source>
</evidence>
<reference evidence="3" key="1">
    <citation type="submission" date="2017-06" db="EMBL/GenBank/DDBJ databases">
        <title>Complete genome sequence of Capnocytophaga sp. KCOM 1579 (=ChDC OS43) isolated from a human refractory periapical abscess lesion.</title>
        <authorList>
            <person name="Kook J.-K."/>
            <person name="Park S.-N."/>
            <person name="Lim Y.K."/>
            <person name="Roh H."/>
        </authorList>
    </citation>
    <scope>NUCLEOTIDE SEQUENCE [LARGE SCALE GENOMIC DNA]</scope>
    <source>
        <strain evidence="3">ChDC OS43</strain>
    </source>
</reference>
<keyword evidence="1" id="KW-0812">Transmembrane</keyword>
<keyword evidence="1" id="KW-1133">Transmembrane helix</keyword>
<proteinExistence type="predicted"/>
<dbReference type="Proteomes" id="UP000197007">
    <property type="component" value="Chromosome"/>
</dbReference>
<dbReference type="EMBL" id="CP022022">
    <property type="protein sequence ID" value="ASF41953.1"/>
    <property type="molecule type" value="Genomic_DNA"/>
</dbReference>
<feature type="transmembrane region" description="Helical" evidence="1">
    <location>
        <begin position="5"/>
        <end position="22"/>
    </location>
</feature>
<evidence type="ECO:0000256" key="1">
    <source>
        <dbReference type="SAM" id="Phobius"/>
    </source>
</evidence>
<evidence type="ECO:0000313" key="3">
    <source>
        <dbReference type="Proteomes" id="UP000197007"/>
    </source>
</evidence>
<dbReference type="RefSeq" id="WP_088593154.1">
    <property type="nucleotide sequence ID" value="NZ_CP022022.1"/>
</dbReference>
<sequence>MKKIFYILVSIAFIVLAIIFISKKNSIKLDNNTYKNLILATKKVKSNDKYDTIITPKDYDCKEDFHRYSNYQKRFNLYISTFYEIDEAIKTPNNDSIAILRPYYSTLGATNCLPNREYEWLLLAKKGNDEAKYKIYKQVLYSVGYHSVHSLSTYENGFIINVDMSGNNYFGSKIYVNSQYCIDSIHIESWGHHQYEKTYKYKNFSLDNFTYHHIDNLREKNDKMDNKKRKKEGLPPIL</sequence>
<dbReference type="KEGG" id="capn:CBG49_01965"/>
<dbReference type="AlphaFoldDB" id="A0A1Z4BL10"/>
<keyword evidence="1" id="KW-0472">Membrane</keyword>
<organism evidence="2 3">
    <name type="scientific">Capnocytophaga endodontalis</name>
    <dbReference type="NCBI Taxonomy" id="2708117"/>
    <lineage>
        <taxon>Bacteria</taxon>
        <taxon>Pseudomonadati</taxon>
        <taxon>Bacteroidota</taxon>
        <taxon>Flavobacteriia</taxon>
        <taxon>Flavobacteriales</taxon>
        <taxon>Flavobacteriaceae</taxon>
        <taxon>Capnocytophaga</taxon>
    </lineage>
</organism>